<proteinExistence type="predicted"/>
<reference evidence="2 3" key="1">
    <citation type="submission" date="2021-03" db="EMBL/GenBank/DDBJ databases">
        <title>novel species isolated from a fishpond in China.</title>
        <authorList>
            <person name="Lu H."/>
            <person name="Cai Z."/>
        </authorList>
    </citation>
    <scope>NUCLEOTIDE SEQUENCE [LARGE SCALE GENOMIC DNA]</scope>
    <source>
        <strain evidence="2 3">YJ13C</strain>
    </source>
</reference>
<evidence type="ECO:0000256" key="1">
    <source>
        <dbReference type="SAM" id="Phobius"/>
    </source>
</evidence>
<accession>A0ABS3CKE8</accession>
<comment type="caution">
    <text evidence="2">The sequence shown here is derived from an EMBL/GenBank/DDBJ whole genome shotgun (WGS) entry which is preliminary data.</text>
</comment>
<sequence>MFDIEPVTLIVSTLFMCTFCAPFIYYSQKNKKKNKLLISKLHEQANSAGANLSEVETWRFRYGIGFDSKKKVLVYLQDGQDLSLKSFNLNEYRKVNLIKKYSDEKQANQNYRIPESVVLELVPRLESSDLHQLEFYHADHFTDLQGETVLADKWYQTLKNQVHS</sequence>
<organism evidence="2 3">
    <name type="scientific">Algoriphagus pacificus</name>
    <dbReference type="NCBI Taxonomy" id="2811234"/>
    <lineage>
        <taxon>Bacteria</taxon>
        <taxon>Pseudomonadati</taxon>
        <taxon>Bacteroidota</taxon>
        <taxon>Cytophagia</taxon>
        <taxon>Cytophagales</taxon>
        <taxon>Cyclobacteriaceae</taxon>
        <taxon>Algoriphagus</taxon>
    </lineage>
</organism>
<evidence type="ECO:0000313" key="3">
    <source>
        <dbReference type="Proteomes" id="UP000664480"/>
    </source>
</evidence>
<keyword evidence="1" id="KW-0472">Membrane</keyword>
<protein>
    <submittedName>
        <fullName evidence="2">Uncharacterized protein</fullName>
    </submittedName>
</protein>
<dbReference type="EMBL" id="JAFKCU010000003">
    <property type="protein sequence ID" value="MBN7817004.1"/>
    <property type="molecule type" value="Genomic_DNA"/>
</dbReference>
<dbReference type="Proteomes" id="UP000664480">
    <property type="component" value="Unassembled WGS sequence"/>
</dbReference>
<dbReference type="RefSeq" id="WP_206587652.1">
    <property type="nucleotide sequence ID" value="NZ_JAFKCU010000003.1"/>
</dbReference>
<keyword evidence="1" id="KW-0812">Transmembrane</keyword>
<evidence type="ECO:0000313" key="2">
    <source>
        <dbReference type="EMBL" id="MBN7817004.1"/>
    </source>
</evidence>
<name>A0ABS3CKE8_9BACT</name>
<feature type="transmembrane region" description="Helical" evidence="1">
    <location>
        <begin position="6"/>
        <end position="26"/>
    </location>
</feature>
<keyword evidence="3" id="KW-1185">Reference proteome</keyword>
<keyword evidence="1" id="KW-1133">Transmembrane helix</keyword>
<gene>
    <name evidence="2" type="ORF">J0A69_16300</name>
</gene>